<dbReference type="InterPro" id="IPR052353">
    <property type="entry name" value="Benzoxazolinone_Detox_Enz"/>
</dbReference>
<dbReference type="PANTHER" id="PTHR30212:SF2">
    <property type="entry name" value="PROTEIN YIIM"/>
    <property type="match status" value="1"/>
</dbReference>
<dbReference type="PROSITE" id="PS51340">
    <property type="entry name" value="MOSC"/>
    <property type="match status" value="1"/>
</dbReference>
<keyword evidence="4" id="KW-1185">Reference proteome</keyword>
<dbReference type="EMBL" id="FOXD01000010">
    <property type="protein sequence ID" value="SFP81528.1"/>
    <property type="molecule type" value="Genomic_DNA"/>
</dbReference>
<feature type="region of interest" description="Disordered" evidence="1">
    <location>
        <begin position="1"/>
        <end position="23"/>
    </location>
</feature>
<dbReference type="Gene3D" id="2.40.33.20">
    <property type="entry name" value="PK beta-barrel domain-like"/>
    <property type="match status" value="1"/>
</dbReference>
<dbReference type="GO" id="GO:0030151">
    <property type="term" value="F:molybdenum ion binding"/>
    <property type="evidence" value="ECO:0007669"/>
    <property type="project" value="InterPro"/>
</dbReference>
<feature type="domain" description="MOSC" evidence="2">
    <location>
        <begin position="33"/>
        <end position="167"/>
    </location>
</feature>
<dbReference type="AlphaFoldDB" id="A0A1I5TF00"/>
<dbReference type="InterPro" id="IPR005302">
    <property type="entry name" value="MoCF_Sase_C"/>
</dbReference>
<evidence type="ECO:0000313" key="4">
    <source>
        <dbReference type="Proteomes" id="UP000198892"/>
    </source>
</evidence>
<evidence type="ECO:0000256" key="1">
    <source>
        <dbReference type="SAM" id="MobiDB-lite"/>
    </source>
</evidence>
<dbReference type="InterPro" id="IPR005163">
    <property type="entry name" value="Tri_helical_YiiM-like"/>
</dbReference>
<dbReference type="OrthoDB" id="9786134at2"/>
<dbReference type="InterPro" id="IPR011037">
    <property type="entry name" value="Pyrv_Knase-like_insert_dom_sf"/>
</dbReference>
<name>A0A1I5TF00_9BACI</name>
<evidence type="ECO:0000259" key="2">
    <source>
        <dbReference type="PROSITE" id="PS51340"/>
    </source>
</evidence>
<accession>A0A1I5TF00</accession>
<sequence>MESVNPGIHHLAAGSPRDVQDKEGRTFRTGIEKQTAGRLFLKKPGITGDDVADKKNHGGRDRAVCIYPLEHYGKWEKEFEEKLDKAAFGENITVSGMTEETVHIGDTYKVGSAVIQVTQGRIPCVKIDKRTGCSGLMNRFIETGFTGFFCRVLQEGTVQEDSAIELMEKDSRRVSIFDANHIYFHERTNIEAMKRVLDVSALAEEWRTKFEKRLRSLT</sequence>
<dbReference type="GO" id="GO:0003824">
    <property type="term" value="F:catalytic activity"/>
    <property type="evidence" value="ECO:0007669"/>
    <property type="project" value="InterPro"/>
</dbReference>
<dbReference type="STRING" id="1884432.SAMN05518683_110132"/>
<evidence type="ECO:0000313" key="3">
    <source>
        <dbReference type="EMBL" id="SFP81528.1"/>
    </source>
</evidence>
<dbReference type="Pfam" id="PF03473">
    <property type="entry name" value="MOSC"/>
    <property type="match status" value="1"/>
</dbReference>
<protein>
    <submittedName>
        <fullName evidence="3">MOSC domain-containing protein YiiM</fullName>
    </submittedName>
</protein>
<dbReference type="Pfam" id="PF03475">
    <property type="entry name" value="YiiM_3-alpha"/>
    <property type="match status" value="1"/>
</dbReference>
<dbReference type="RefSeq" id="WP_093337309.1">
    <property type="nucleotide sequence ID" value="NZ_FOXD01000010.1"/>
</dbReference>
<dbReference type="PANTHER" id="PTHR30212">
    <property type="entry name" value="PROTEIN YIIM"/>
    <property type="match status" value="1"/>
</dbReference>
<reference evidence="4" key="1">
    <citation type="submission" date="2016-10" db="EMBL/GenBank/DDBJ databases">
        <authorList>
            <person name="Varghese N."/>
            <person name="Submissions S."/>
        </authorList>
    </citation>
    <scope>NUCLEOTIDE SEQUENCE [LARGE SCALE GENOMIC DNA]</scope>
    <source>
        <strain evidence="4">S7</strain>
    </source>
</reference>
<proteinExistence type="predicted"/>
<gene>
    <name evidence="3" type="ORF">SAMN05518683_110132</name>
</gene>
<dbReference type="GO" id="GO:0030170">
    <property type="term" value="F:pyridoxal phosphate binding"/>
    <property type="evidence" value="ECO:0007669"/>
    <property type="project" value="InterPro"/>
</dbReference>
<dbReference type="SUPFAM" id="SSF50800">
    <property type="entry name" value="PK beta-barrel domain-like"/>
    <property type="match status" value="1"/>
</dbReference>
<organism evidence="3 4">
    <name type="scientific">Salibacterium halotolerans</name>
    <dbReference type="NCBI Taxonomy" id="1884432"/>
    <lineage>
        <taxon>Bacteria</taxon>
        <taxon>Bacillati</taxon>
        <taxon>Bacillota</taxon>
        <taxon>Bacilli</taxon>
        <taxon>Bacillales</taxon>
        <taxon>Bacillaceae</taxon>
    </lineage>
</organism>
<dbReference type="Proteomes" id="UP000198892">
    <property type="component" value="Unassembled WGS sequence"/>
</dbReference>